<evidence type="ECO:0000313" key="2">
    <source>
        <dbReference type="Proteomes" id="UP000194931"/>
    </source>
</evidence>
<dbReference type="AlphaFoldDB" id="A0A252BRM8"/>
<reference evidence="2" key="1">
    <citation type="submission" date="2014-06" db="EMBL/GenBank/DDBJ databases">
        <authorList>
            <person name="Winans N.J."/>
            <person name="Newell P.D."/>
            <person name="Douglas A.E."/>
        </authorList>
    </citation>
    <scope>NUCLEOTIDE SEQUENCE [LARGE SCALE GENOMIC DNA]</scope>
</reference>
<dbReference type="Proteomes" id="UP000194931">
    <property type="component" value="Unassembled WGS sequence"/>
</dbReference>
<dbReference type="OrthoDB" id="7276508at2"/>
<comment type="caution">
    <text evidence="1">The sequence shown here is derived from an EMBL/GenBank/DDBJ whole genome shotgun (WGS) entry which is preliminary data.</text>
</comment>
<organism evidence="1 2">
    <name type="scientific">Acetobacter okinawensis</name>
    <dbReference type="NCBI Taxonomy" id="1076594"/>
    <lineage>
        <taxon>Bacteria</taxon>
        <taxon>Pseudomonadati</taxon>
        <taxon>Pseudomonadota</taxon>
        <taxon>Alphaproteobacteria</taxon>
        <taxon>Acetobacterales</taxon>
        <taxon>Acetobacteraceae</taxon>
        <taxon>Acetobacter</taxon>
    </lineage>
</organism>
<keyword evidence="2" id="KW-1185">Reference proteome</keyword>
<name>A0A252BRM8_9PROT</name>
<accession>A0A252BRM8</accession>
<evidence type="ECO:0000313" key="1">
    <source>
        <dbReference type="EMBL" id="OUJ10404.1"/>
    </source>
</evidence>
<dbReference type="RefSeq" id="WP_086640015.1">
    <property type="nucleotide sequence ID" value="NZ_JOPJ01000050.1"/>
</dbReference>
<sequence>MTPDEAWTVFGVSDPIKRGKAWAESVWGVDGLPMSLGVQLVTQEADALGKTMTARGGAPLVEHYCSAFTISAKARLFDLYMSRHHGGCA</sequence>
<proteinExistence type="predicted"/>
<protein>
    <submittedName>
        <fullName evidence="1">Uncharacterized protein</fullName>
    </submittedName>
</protein>
<gene>
    <name evidence="1" type="ORF">HK26_08925</name>
</gene>
<dbReference type="EMBL" id="JOPJ01000050">
    <property type="protein sequence ID" value="OUJ10404.1"/>
    <property type="molecule type" value="Genomic_DNA"/>
</dbReference>